<dbReference type="VEuPathDB" id="FungiDB:FUN_011524"/>
<dbReference type="GO" id="GO:0003906">
    <property type="term" value="F:DNA-(apurinic or apyrimidinic site) endonuclease activity"/>
    <property type="evidence" value="ECO:0007669"/>
    <property type="project" value="TreeGrafter"/>
</dbReference>
<comment type="caution">
    <text evidence="9">The sequence shown here is derived from an EMBL/GenBank/DDBJ whole genome shotgun (WGS) entry which is preliminary data.</text>
</comment>
<feature type="binding site" evidence="6">
    <location>
        <position position="227"/>
    </location>
    <ligand>
        <name>Mg(2+)</name>
        <dbReference type="ChEBI" id="CHEBI:18420"/>
        <label>1</label>
    </ligand>
</feature>
<dbReference type="InterPro" id="IPR036691">
    <property type="entry name" value="Endo/exonu/phosph_ase_sf"/>
</dbReference>
<evidence type="ECO:0000256" key="1">
    <source>
        <dbReference type="ARBA" id="ARBA00007092"/>
    </source>
</evidence>
<proteinExistence type="inferred from homology"/>
<dbReference type="Proteomes" id="UP000232722">
    <property type="component" value="Unassembled WGS sequence"/>
</dbReference>
<feature type="site" description="Interaction with DNA substrate" evidence="7">
    <location>
        <position position="319"/>
    </location>
</feature>
<comment type="cofactor">
    <cofactor evidence="6">
        <name>Mg(2+)</name>
        <dbReference type="ChEBI" id="CHEBI:18420"/>
    </cofactor>
    <cofactor evidence="6">
        <name>Mn(2+)</name>
        <dbReference type="ChEBI" id="CHEBI:29035"/>
    </cofactor>
    <text evidence="6">Probably binds two magnesium or manganese ions per subunit.</text>
</comment>
<dbReference type="InterPro" id="IPR004808">
    <property type="entry name" value="AP_endonuc_1"/>
</dbReference>
<dbReference type="AlphaFoldDB" id="A0A2N0NL41"/>
<dbReference type="Gene3D" id="3.60.10.10">
    <property type="entry name" value="Endonuclease/exonuclease/phosphatase"/>
    <property type="match status" value="1"/>
</dbReference>
<evidence type="ECO:0000256" key="6">
    <source>
        <dbReference type="PIRSR" id="PIRSR604808-2"/>
    </source>
</evidence>
<keyword evidence="6" id="KW-0464">Manganese</keyword>
<dbReference type="GO" id="GO:0046872">
    <property type="term" value="F:metal ion binding"/>
    <property type="evidence" value="ECO:0007669"/>
    <property type="project" value="UniProtKB-KW"/>
</dbReference>
<dbReference type="SUPFAM" id="SSF56219">
    <property type="entry name" value="DNase I-like"/>
    <property type="match status" value="1"/>
</dbReference>
<evidence type="ECO:0000256" key="4">
    <source>
        <dbReference type="ARBA" id="ARBA00022842"/>
    </source>
</evidence>
<dbReference type="GO" id="GO:0008081">
    <property type="term" value="F:phosphoric diester hydrolase activity"/>
    <property type="evidence" value="ECO:0007669"/>
    <property type="project" value="TreeGrafter"/>
</dbReference>
<keyword evidence="2 6" id="KW-0479">Metal-binding</keyword>
<protein>
    <recommendedName>
        <fullName evidence="8">Endonuclease/exonuclease/phosphatase domain-containing protein</fullName>
    </recommendedName>
</protein>
<feature type="binding site" evidence="6">
    <location>
        <position position="110"/>
    </location>
    <ligand>
        <name>Mg(2+)</name>
        <dbReference type="ChEBI" id="CHEBI:18420"/>
        <label>1</label>
    </ligand>
</feature>
<dbReference type="GO" id="GO:0005634">
    <property type="term" value="C:nucleus"/>
    <property type="evidence" value="ECO:0007669"/>
    <property type="project" value="TreeGrafter"/>
</dbReference>
<feature type="active site" description="Proton donor/acceptor" evidence="5">
    <location>
        <position position="227"/>
    </location>
</feature>
<dbReference type="InterPro" id="IPR005135">
    <property type="entry name" value="Endo/exonuclease/phosphatase"/>
</dbReference>
<dbReference type="Pfam" id="PF03372">
    <property type="entry name" value="Exo_endo_phos"/>
    <property type="match status" value="1"/>
</dbReference>
<evidence type="ECO:0000313" key="9">
    <source>
        <dbReference type="EMBL" id="PKB95290.1"/>
    </source>
</evidence>
<feature type="binding site" evidence="6">
    <location>
        <position position="318"/>
    </location>
    <ligand>
        <name>Mg(2+)</name>
        <dbReference type="ChEBI" id="CHEBI:18420"/>
        <label>1</label>
    </ligand>
</feature>
<dbReference type="GO" id="GO:0008311">
    <property type="term" value="F:double-stranded DNA 3'-5' DNA exonuclease activity"/>
    <property type="evidence" value="ECO:0007669"/>
    <property type="project" value="TreeGrafter"/>
</dbReference>
<evidence type="ECO:0000313" key="10">
    <source>
        <dbReference type="Proteomes" id="UP000232722"/>
    </source>
</evidence>
<dbReference type="PANTHER" id="PTHR22748">
    <property type="entry name" value="AP ENDONUCLEASE"/>
    <property type="match status" value="1"/>
</dbReference>
<reference evidence="9 10" key="2">
    <citation type="submission" date="2017-09" db="EMBL/GenBank/DDBJ databases">
        <title>Extensive intraspecific genome diversity in a model arbuscular mycorrhizal fungus.</title>
        <authorList>
            <person name="Chen E.C."/>
            <person name="Morin E."/>
            <person name="Beaudet D."/>
            <person name="Noel J."/>
            <person name="Ndikumana S."/>
            <person name="Charron P."/>
            <person name="St-Onge C."/>
            <person name="Giorgi J."/>
            <person name="Grigoriev I.V."/>
            <person name="Roux C."/>
            <person name="Martin F.M."/>
            <person name="Corradi N."/>
        </authorList>
    </citation>
    <scope>NUCLEOTIDE SEQUENCE [LARGE SCALE GENOMIC DNA]</scope>
    <source>
        <strain evidence="9 10">A5</strain>
    </source>
</reference>
<accession>A0A2N0NL41</accession>
<evidence type="ECO:0000256" key="5">
    <source>
        <dbReference type="PIRSR" id="PIRSR604808-1"/>
    </source>
</evidence>
<feature type="site" description="Transition state stabilizer" evidence="7">
    <location>
        <position position="229"/>
    </location>
</feature>
<feature type="active site" evidence="5">
    <location>
        <position position="188"/>
    </location>
</feature>
<gene>
    <name evidence="9" type="ORF">RhiirA5_475337</name>
</gene>
<feature type="binding site" evidence="6">
    <location>
        <position position="319"/>
    </location>
    <ligand>
        <name>Mg(2+)</name>
        <dbReference type="ChEBI" id="CHEBI:18420"/>
        <label>1</label>
    </ligand>
</feature>
<dbReference type="EMBL" id="LLXJ01004923">
    <property type="protein sequence ID" value="PKB95290.1"/>
    <property type="molecule type" value="Genomic_DNA"/>
</dbReference>
<comment type="similarity">
    <text evidence="1">Belongs to the DNA repair enzymes AP/ExoA family.</text>
</comment>
<organism evidence="9 10">
    <name type="scientific">Rhizophagus irregularis</name>
    <dbReference type="NCBI Taxonomy" id="588596"/>
    <lineage>
        <taxon>Eukaryota</taxon>
        <taxon>Fungi</taxon>
        <taxon>Fungi incertae sedis</taxon>
        <taxon>Mucoromycota</taxon>
        <taxon>Glomeromycotina</taxon>
        <taxon>Glomeromycetes</taxon>
        <taxon>Glomerales</taxon>
        <taxon>Glomeraceae</taxon>
        <taxon>Rhizophagus</taxon>
    </lineage>
</organism>
<dbReference type="VEuPathDB" id="FungiDB:RhiirA1_441285"/>
<feature type="binding site" evidence="6">
    <location>
        <position position="229"/>
    </location>
    <ligand>
        <name>Mg(2+)</name>
        <dbReference type="ChEBI" id="CHEBI:18420"/>
        <label>1</label>
    </ligand>
</feature>
<feature type="site" description="Important for catalytic activity" evidence="7">
    <location>
        <position position="292"/>
    </location>
</feature>
<feature type="active site" description="Proton acceptor" evidence="5">
    <location>
        <position position="319"/>
    </location>
</feature>
<dbReference type="GO" id="GO:0006284">
    <property type="term" value="P:base-excision repair"/>
    <property type="evidence" value="ECO:0007669"/>
    <property type="project" value="TreeGrafter"/>
</dbReference>
<sequence>MDNKNNNIDDPIQIHIINSPLTTIEKRKNDDPVHIRNYKKRIKKQKFKNNNNNNEKSNLYSIDDQVNLENNKKVFFNIATLNIRGLNQLKLINIYNILKKCNLDFLALTETKIGIKSVRFMAKELGITEKYVIQGTIDNNKQNSTGIVLFIKKQIANNISDIQVQLGRIVKIDFEFSKYNKFSIISIYNKSGNCKQAREEQQTVSQLVINMIKIARRNQQKIMVLGDFNLNFGKYEKLKNRNVRIDNQFSIFKYLENHNFVDAHKSLLNINDQQLKESHSTFKNSITFSRIDYIWLSENLDNILVNAKIIQDDCDNTDHKLLLVKLDRKELFSQPSLLNKTIQSFRIKYDYNKLTNENKEHIKDITKAELDERIKNFTPTCIEEKWSIYNHVISVIKKKEIEYTEIRIANERADEELKNNIIYRGPRISPKQKMLNSLEIKGSFYLASYNFNSLLQAAYIKEAEEMFNIAQINLNTELIKRKETKINEAIEKRQQDLEFDKKRMIDNVIEREFKKIYIDRVIAKDDEEDDILITEENEIKKVVAKHFQNCAGSTNSFKEISQDWIEEYQPKEPKSITFPGCAYMDDTGFITNNKLNLERILKIADSFYKLNDIKINKQKSELLLRKNVNKKNPLDKKVNINFGQETIEIEPTPCNQSSRFLGVWINAYNNNKHIEQQIKNEIRTIIKNLSSKKGITDKMMIYLFNSLIIPIIEYRTQLHIIEDAKLDELMAPFRMFIKNKLKFAKTAPNAILETNFIYNLNNFVANQKQAKITNFVLQMNAEGILGSIMKIRFIDLQRQMLLENHPIYTIDNKVIQIIKRINNKKNQNHFIIKNIELLVENNFSSLRNNTILSEYSIEGGPTVLRNILSKEVYIKNFKFFKDNNIIFLGQITTLDKKHILSIEELETRSYVKLKRKKKLQKNTKFYQKLLKK</sequence>
<feature type="domain" description="Endonuclease/exonuclease/phosphatase" evidence="8">
    <location>
        <begin position="79"/>
        <end position="299"/>
    </location>
</feature>
<keyword evidence="3" id="KW-0378">Hydrolase</keyword>
<dbReference type="VEuPathDB" id="FungiDB:RhiirFUN_008176"/>
<evidence type="ECO:0000259" key="8">
    <source>
        <dbReference type="Pfam" id="PF03372"/>
    </source>
</evidence>
<evidence type="ECO:0000256" key="2">
    <source>
        <dbReference type="ARBA" id="ARBA00022723"/>
    </source>
</evidence>
<keyword evidence="4 6" id="KW-0460">Magnesium</keyword>
<dbReference type="PANTHER" id="PTHR22748:SF6">
    <property type="entry name" value="DNA-(APURINIC OR APYRIMIDINIC SITE) ENDONUCLEASE"/>
    <property type="match status" value="1"/>
</dbReference>
<evidence type="ECO:0000256" key="7">
    <source>
        <dbReference type="PIRSR" id="PIRSR604808-3"/>
    </source>
</evidence>
<dbReference type="VEuPathDB" id="FungiDB:FUN_020332"/>
<name>A0A2N0NL41_9GLOM</name>
<dbReference type="VEuPathDB" id="FungiDB:FUN_013933"/>
<reference evidence="9 10" key="1">
    <citation type="submission" date="2016-04" db="EMBL/GenBank/DDBJ databases">
        <title>Genome analyses suggest a sexual origin of heterokaryosis in a supposedly ancient asexual fungus.</title>
        <authorList>
            <person name="Ropars J."/>
            <person name="Sedzielewska K."/>
            <person name="Noel J."/>
            <person name="Charron P."/>
            <person name="Farinelli L."/>
            <person name="Marton T."/>
            <person name="Kruger M."/>
            <person name="Pelin A."/>
            <person name="Brachmann A."/>
            <person name="Corradi N."/>
        </authorList>
    </citation>
    <scope>NUCLEOTIDE SEQUENCE [LARGE SCALE GENOMIC DNA]</scope>
    <source>
        <strain evidence="9 10">A5</strain>
    </source>
</reference>
<feature type="binding site" evidence="6">
    <location>
        <position position="82"/>
    </location>
    <ligand>
        <name>Mg(2+)</name>
        <dbReference type="ChEBI" id="CHEBI:18420"/>
        <label>1</label>
    </ligand>
</feature>
<evidence type="ECO:0000256" key="3">
    <source>
        <dbReference type="ARBA" id="ARBA00022801"/>
    </source>
</evidence>